<dbReference type="InterPro" id="IPR036812">
    <property type="entry name" value="NAD(P)_OxRdtase_dom_sf"/>
</dbReference>
<evidence type="ECO:0000313" key="4">
    <source>
        <dbReference type="Proteomes" id="UP000005387"/>
    </source>
</evidence>
<evidence type="ECO:0000313" key="3">
    <source>
        <dbReference type="EMBL" id="EFM09167.1"/>
    </source>
</evidence>
<dbReference type="OrthoDB" id="9773828at2"/>
<dbReference type="SUPFAM" id="SSF51430">
    <property type="entry name" value="NAD(P)-linked oxidoreductase"/>
    <property type="match status" value="1"/>
</dbReference>
<dbReference type="InterPro" id="IPR050523">
    <property type="entry name" value="AKR_Detox_Biosynth"/>
</dbReference>
<dbReference type="Proteomes" id="UP000005387">
    <property type="component" value="Unassembled WGS sequence"/>
</dbReference>
<accession>E0IES9</accession>
<dbReference type="PRINTS" id="PR00069">
    <property type="entry name" value="ALDKETRDTASE"/>
</dbReference>
<dbReference type="InterPro" id="IPR020471">
    <property type="entry name" value="AKR"/>
</dbReference>
<evidence type="ECO:0000259" key="2">
    <source>
        <dbReference type="Pfam" id="PF00248"/>
    </source>
</evidence>
<dbReference type="AlphaFoldDB" id="E0IES9"/>
<dbReference type="Pfam" id="PF00248">
    <property type="entry name" value="Aldo_ket_red"/>
    <property type="match status" value="1"/>
</dbReference>
<dbReference type="GO" id="GO:0005829">
    <property type="term" value="C:cytosol"/>
    <property type="evidence" value="ECO:0007669"/>
    <property type="project" value="TreeGrafter"/>
</dbReference>
<feature type="domain" description="NADP-dependent oxidoreductase" evidence="2">
    <location>
        <begin position="15"/>
        <end position="312"/>
    </location>
</feature>
<dbReference type="eggNOG" id="COG0667">
    <property type="taxonomic scope" value="Bacteria"/>
</dbReference>
<name>E0IES9_9BACL</name>
<dbReference type="RefSeq" id="WP_006040153.1">
    <property type="nucleotide sequence ID" value="NZ_AEDD01000012.1"/>
</dbReference>
<dbReference type="Gene3D" id="3.20.20.100">
    <property type="entry name" value="NADP-dependent oxidoreductase domain"/>
    <property type="match status" value="1"/>
</dbReference>
<dbReference type="PANTHER" id="PTHR43364">
    <property type="entry name" value="NADH-SPECIFIC METHYLGLYOXAL REDUCTASE-RELATED"/>
    <property type="match status" value="1"/>
</dbReference>
<dbReference type="STRING" id="717606.PaecuDRAFT_4170"/>
<gene>
    <name evidence="3" type="ORF">PaecuDRAFT_4170</name>
</gene>
<keyword evidence="4" id="KW-1185">Reference proteome</keyword>
<dbReference type="CDD" id="cd19091">
    <property type="entry name" value="AKR_PsAKR"/>
    <property type="match status" value="1"/>
</dbReference>
<evidence type="ECO:0000256" key="1">
    <source>
        <dbReference type="ARBA" id="ARBA00023002"/>
    </source>
</evidence>
<dbReference type="EMBL" id="AEDD01000012">
    <property type="protein sequence ID" value="EFM09167.1"/>
    <property type="molecule type" value="Genomic_DNA"/>
</dbReference>
<dbReference type="GO" id="GO:0016491">
    <property type="term" value="F:oxidoreductase activity"/>
    <property type="evidence" value="ECO:0007669"/>
    <property type="project" value="UniProtKB-KW"/>
</dbReference>
<protein>
    <submittedName>
        <fullName evidence="3">Aldo/keto reductase</fullName>
    </submittedName>
</protein>
<dbReference type="InterPro" id="IPR023210">
    <property type="entry name" value="NADP_OxRdtase_dom"/>
</dbReference>
<dbReference type="PANTHER" id="PTHR43364:SF18">
    <property type="entry name" value="OXIDOREDUCTASE"/>
    <property type="match status" value="1"/>
</dbReference>
<sequence>MKYTQLGQSGLIVSKLAFGSMTFGSGNIPSVYKVADNEAQTMVDQALDAGINFFDTADAYADGQGEVILGRLLRSRRHETIIATKVGNRVGSGLVQTGLSRKHIIRSVEDSLTRLGTDYIDLYIVHKTDPFTPLQETLEALNDVVRQGKVRYIGYSNWPAWMAAQAVQMQKDRGWAAFINGQMYYSLIGRDIEHEITPFMQSNGIGLTVWSPLAGGFLSGKYTRENMKDPSHRLSGFDFLPHDKEWGFTVLDTVQEIAKAHAATAAQVSVAWLLAQSHVSSVLIGASNPSQLTNNLQAAQLELTTEEIAKLNLLTRPQPLYPNWFTDMLLDPQVVQALK</sequence>
<proteinExistence type="predicted"/>
<reference evidence="3 4" key="1">
    <citation type="submission" date="2010-07" db="EMBL/GenBank/DDBJ databases">
        <title>The draft genome of Paenibacillus curdlanolyticus YK9.</title>
        <authorList>
            <consortium name="US DOE Joint Genome Institute (JGI-PGF)"/>
            <person name="Lucas S."/>
            <person name="Copeland A."/>
            <person name="Lapidus A."/>
            <person name="Cheng J.-F."/>
            <person name="Bruce D."/>
            <person name="Goodwin L."/>
            <person name="Pitluck S."/>
            <person name="Land M.L."/>
            <person name="Hauser L."/>
            <person name="Chang Y.-J."/>
            <person name="Jeffries C."/>
            <person name="Anderson I.J."/>
            <person name="Johnson E."/>
            <person name="Loganathan U."/>
            <person name="Mulhopadhyay B."/>
            <person name="Kyrpides N."/>
            <person name="Woyke T.J."/>
        </authorList>
    </citation>
    <scope>NUCLEOTIDE SEQUENCE [LARGE SCALE GENOMIC DNA]</scope>
    <source>
        <strain evidence="3 4">YK9</strain>
    </source>
</reference>
<organism evidence="3 4">
    <name type="scientific">Paenibacillus curdlanolyticus YK9</name>
    <dbReference type="NCBI Taxonomy" id="717606"/>
    <lineage>
        <taxon>Bacteria</taxon>
        <taxon>Bacillati</taxon>
        <taxon>Bacillota</taxon>
        <taxon>Bacilli</taxon>
        <taxon>Bacillales</taxon>
        <taxon>Paenibacillaceae</taxon>
        <taxon>Paenibacillus</taxon>
    </lineage>
</organism>
<dbReference type="FunFam" id="3.20.20.100:FF:000004">
    <property type="entry name" value="Oxidoreductase, aldo/keto reductase"/>
    <property type="match status" value="1"/>
</dbReference>
<keyword evidence="1" id="KW-0560">Oxidoreductase</keyword>